<name>A0A1G2QZF2_9BACT</name>
<organism evidence="1 2">
    <name type="scientific">Candidatus Wildermuthbacteria bacterium RIFCSPHIGHO2_02_FULL_45_25</name>
    <dbReference type="NCBI Taxonomy" id="1802450"/>
    <lineage>
        <taxon>Bacteria</taxon>
        <taxon>Candidatus Wildermuthiibacteriota</taxon>
    </lineage>
</organism>
<gene>
    <name evidence="1" type="ORF">A3C04_02375</name>
</gene>
<comment type="caution">
    <text evidence="1">The sequence shown here is derived from an EMBL/GenBank/DDBJ whole genome shotgun (WGS) entry which is preliminary data.</text>
</comment>
<reference evidence="1 2" key="1">
    <citation type="journal article" date="2016" name="Nat. Commun.">
        <title>Thousands of microbial genomes shed light on interconnected biogeochemical processes in an aquifer system.</title>
        <authorList>
            <person name="Anantharaman K."/>
            <person name="Brown C.T."/>
            <person name="Hug L.A."/>
            <person name="Sharon I."/>
            <person name="Castelle C.J."/>
            <person name="Probst A.J."/>
            <person name="Thomas B.C."/>
            <person name="Singh A."/>
            <person name="Wilkins M.J."/>
            <person name="Karaoz U."/>
            <person name="Brodie E.L."/>
            <person name="Williams K.H."/>
            <person name="Hubbard S.S."/>
            <person name="Banfield J.F."/>
        </authorList>
    </citation>
    <scope>NUCLEOTIDE SEQUENCE [LARGE SCALE GENOMIC DNA]</scope>
</reference>
<dbReference type="EMBL" id="MHTV01000042">
    <property type="protein sequence ID" value="OHA65738.1"/>
    <property type="molecule type" value="Genomic_DNA"/>
</dbReference>
<evidence type="ECO:0000313" key="1">
    <source>
        <dbReference type="EMBL" id="OHA65738.1"/>
    </source>
</evidence>
<dbReference type="AlphaFoldDB" id="A0A1G2QZF2"/>
<evidence type="ECO:0000313" key="2">
    <source>
        <dbReference type="Proteomes" id="UP000178092"/>
    </source>
</evidence>
<proteinExistence type="predicted"/>
<sequence length="153" mass="17460">MIVREVNGEAVLLEVEIERRPGACGLETCTEALMRAAGEANFPLTQLVLTNERELFPPVFVAEAFLPRRTILTLRRIRLESPVVKENPLTVELRGIYRGEIHVSSEGRFAELRKAMEQRPNIILCRVRGTELEGMKFRDEFHATLVEEMLGEQ</sequence>
<accession>A0A1G2QZF2</accession>
<dbReference type="Proteomes" id="UP000178092">
    <property type="component" value="Unassembled WGS sequence"/>
</dbReference>
<protein>
    <submittedName>
        <fullName evidence="1">Uncharacterized protein</fullName>
    </submittedName>
</protein>